<feature type="domain" description="Phosphatidic acid phosphatase type 2/haloperoxidase" evidence="2">
    <location>
        <begin position="102"/>
        <end position="208"/>
    </location>
</feature>
<gene>
    <name evidence="3" type="ORF">CLV28_0740</name>
</gene>
<keyword evidence="1" id="KW-1133">Transmembrane helix</keyword>
<dbReference type="InterPro" id="IPR036938">
    <property type="entry name" value="PAP2/HPO_sf"/>
</dbReference>
<dbReference type="Pfam" id="PF01569">
    <property type="entry name" value="PAP2"/>
    <property type="match status" value="1"/>
</dbReference>
<reference evidence="3 4" key="1">
    <citation type="submission" date="2017-11" db="EMBL/GenBank/DDBJ databases">
        <title>Genomic Encyclopedia of Archaeal and Bacterial Type Strains, Phase II (KMG-II): From Individual Species to Whole Genera.</title>
        <authorList>
            <person name="Goeker M."/>
        </authorList>
    </citation>
    <scope>NUCLEOTIDE SEQUENCE [LARGE SCALE GENOMIC DNA]</scope>
    <source>
        <strain evidence="3 4">DSM 25478</strain>
    </source>
</reference>
<evidence type="ECO:0000259" key="2">
    <source>
        <dbReference type="SMART" id="SM00014"/>
    </source>
</evidence>
<accession>A0A2M9D036</accession>
<keyword evidence="1" id="KW-0472">Membrane</keyword>
<dbReference type="Gene3D" id="1.20.144.10">
    <property type="entry name" value="Phosphatidic acid phosphatase type 2/haloperoxidase"/>
    <property type="match status" value="1"/>
</dbReference>
<proteinExistence type="predicted"/>
<feature type="transmembrane region" description="Helical" evidence="1">
    <location>
        <begin position="23"/>
        <end position="43"/>
    </location>
</feature>
<evidence type="ECO:0000256" key="1">
    <source>
        <dbReference type="SAM" id="Phobius"/>
    </source>
</evidence>
<keyword evidence="1" id="KW-0812">Transmembrane</keyword>
<feature type="transmembrane region" description="Helical" evidence="1">
    <location>
        <begin position="233"/>
        <end position="253"/>
    </location>
</feature>
<keyword evidence="4" id="KW-1185">Reference proteome</keyword>
<dbReference type="AlphaFoldDB" id="A0A2M9D036"/>
<dbReference type="InterPro" id="IPR000326">
    <property type="entry name" value="PAP2/HPO"/>
</dbReference>
<sequence>MTDAPAVPVATARLPEAPVGPRVVAGVTGVVASVLVWVVWRFFVGTYAGQRLDKAAFDGAEFGQNALWRLAEPVLDVVSVAFVVLGIGAAMAIALIRRRWALAVQVAVLVAGANVTTQVLKNVVLGRENLVGGYDYANTLPSGHTTVAASVAAALLLAMPRRSRPLVALLGGTYAALTGVSTLVGQWHRPSDVVAALLVVLAWGGFVLAATPRSGLDRDPVGGGRRGAGRVDGTSWAVASLLALGGAVALALAGWSAYQVYEAADWARPTVTAYAGGAFGVIGVAALTSAVLLVLRQATAHPWRTPAGAAGAQ</sequence>
<comment type="caution">
    <text evidence="3">The sequence shown here is derived from an EMBL/GenBank/DDBJ whole genome shotgun (WGS) entry which is preliminary data.</text>
</comment>
<feature type="transmembrane region" description="Helical" evidence="1">
    <location>
        <begin position="166"/>
        <end position="187"/>
    </location>
</feature>
<dbReference type="OrthoDB" id="3240395at2"/>
<dbReference type="Proteomes" id="UP000231693">
    <property type="component" value="Unassembled WGS sequence"/>
</dbReference>
<dbReference type="SUPFAM" id="SSF48317">
    <property type="entry name" value="Acid phosphatase/Vanadium-dependent haloperoxidase"/>
    <property type="match status" value="1"/>
</dbReference>
<feature type="transmembrane region" description="Helical" evidence="1">
    <location>
        <begin position="140"/>
        <end position="159"/>
    </location>
</feature>
<evidence type="ECO:0000313" key="3">
    <source>
        <dbReference type="EMBL" id="PJJ77519.1"/>
    </source>
</evidence>
<feature type="transmembrane region" description="Helical" evidence="1">
    <location>
        <begin position="273"/>
        <end position="295"/>
    </location>
</feature>
<name>A0A2M9D036_9CELL</name>
<dbReference type="SMART" id="SM00014">
    <property type="entry name" value="acidPPc"/>
    <property type="match status" value="1"/>
</dbReference>
<feature type="transmembrane region" description="Helical" evidence="1">
    <location>
        <begin position="102"/>
        <end position="120"/>
    </location>
</feature>
<feature type="transmembrane region" description="Helical" evidence="1">
    <location>
        <begin position="77"/>
        <end position="95"/>
    </location>
</feature>
<protein>
    <submittedName>
        <fullName evidence="3">PAP2 superfamily protein</fullName>
    </submittedName>
</protein>
<evidence type="ECO:0000313" key="4">
    <source>
        <dbReference type="Proteomes" id="UP000231693"/>
    </source>
</evidence>
<dbReference type="EMBL" id="PGFE01000001">
    <property type="protein sequence ID" value="PJJ77519.1"/>
    <property type="molecule type" value="Genomic_DNA"/>
</dbReference>
<dbReference type="RefSeq" id="WP_100421890.1">
    <property type="nucleotide sequence ID" value="NZ_BOOX01000003.1"/>
</dbReference>
<feature type="transmembrane region" description="Helical" evidence="1">
    <location>
        <begin position="193"/>
        <end position="212"/>
    </location>
</feature>
<organism evidence="3 4">
    <name type="scientific">Sediminihabitans luteus</name>
    <dbReference type="NCBI Taxonomy" id="1138585"/>
    <lineage>
        <taxon>Bacteria</taxon>
        <taxon>Bacillati</taxon>
        <taxon>Actinomycetota</taxon>
        <taxon>Actinomycetes</taxon>
        <taxon>Micrococcales</taxon>
        <taxon>Cellulomonadaceae</taxon>
        <taxon>Sediminihabitans</taxon>
    </lineage>
</organism>